<keyword evidence="5 9" id="KW-1133">Transmembrane helix</keyword>
<dbReference type="RefSeq" id="WP_119759524.1">
    <property type="nucleotide sequence ID" value="NZ_QYUM01000002.1"/>
</dbReference>
<comment type="caution">
    <text evidence="11">The sequence shown here is derived from an EMBL/GenBank/DDBJ whole genome shotgun (WGS) entry which is preliminary data.</text>
</comment>
<keyword evidence="6 7" id="KW-0472">Membrane</keyword>
<dbReference type="Pfam" id="PF13677">
    <property type="entry name" value="MotB_plug"/>
    <property type="match status" value="1"/>
</dbReference>
<dbReference type="PROSITE" id="PS51123">
    <property type="entry name" value="OMPA_2"/>
    <property type="match status" value="1"/>
</dbReference>
<dbReference type="Proteomes" id="UP000286100">
    <property type="component" value="Unassembled WGS sequence"/>
</dbReference>
<feature type="transmembrane region" description="Helical" evidence="9">
    <location>
        <begin position="38"/>
        <end position="57"/>
    </location>
</feature>
<gene>
    <name evidence="11" type="ORF">D3876_02505</name>
</gene>
<evidence type="ECO:0000256" key="6">
    <source>
        <dbReference type="ARBA" id="ARBA00023136"/>
    </source>
</evidence>
<dbReference type="InterPro" id="IPR036737">
    <property type="entry name" value="OmpA-like_sf"/>
</dbReference>
<keyword evidence="12" id="KW-1185">Reference proteome</keyword>
<evidence type="ECO:0000313" key="11">
    <source>
        <dbReference type="EMBL" id="RJF93246.1"/>
    </source>
</evidence>
<dbReference type="OrthoDB" id="7170686at2"/>
<dbReference type="CDD" id="cd07185">
    <property type="entry name" value="OmpA_C-like"/>
    <property type="match status" value="1"/>
</dbReference>
<dbReference type="InterPro" id="IPR050330">
    <property type="entry name" value="Bact_OuterMem_StrucFunc"/>
</dbReference>
<name>A0A418WPV0_9SPHN</name>
<dbReference type="SUPFAM" id="SSF103088">
    <property type="entry name" value="OmpA-like"/>
    <property type="match status" value="1"/>
</dbReference>
<evidence type="ECO:0000256" key="7">
    <source>
        <dbReference type="PROSITE-ProRule" id="PRU00473"/>
    </source>
</evidence>
<evidence type="ECO:0000256" key="5">
    <source>
        <dbReference type="ARBA" id="ARBA00022989"/>
    </source>
</evidence>
<keyword evidence="11" id="KW-0966">Cell projection</keyword>
<accession>A0A418WPV0</accession>
<dbReference type="AlphaFoldDB" id="A0A418WPV0"/>
<keyword evidence="3" id="KW-1003">Cell membrane</keyword>
<feature type="region of interest" description="Disordered" evidence="8">
    <location>
        <begin position="103"/>
        <end position="132"/>
    </location>
</feature>
<evidence type="ECO:0000256" key="8">
    <source>
        <dbReference type="SAM" id="MobiDB-lite"/>
    </source>
</evidence>
<dbReference type="EMBL" id="QYUM01000002">
    <property type="protein sequence ID" value="RJF93246.1"/>
    <property type="molecule type" value="Genomic_DNA"/>
</dbReference>
<protein>
    <submittedName>
        <fullName evidence="11">Flagellar motor protein MotB</fullName>
    </submittedName>
</protein>
<feature type="domain" description="OmpA-like" evidence="10">
    <location>
        <begin position="169"/>
        <end position="292"/>
    </location>
</feature>
<comment type="subcellular location">
    <subcellularLocation>
        <location evidence="1">Cell membrane</location>
        <topology evidence="1">Single-pass membrane protein</topology>
    </subcellularLocation>
</comment>
<feature type="compositionally biased region" description="Basic and acidic residues" evidence="8">
    <location>
        <begin position="120"/>
        <end position="132"/>
    </location>
</feature>
<proteinExistence type="inferred from homology"/>
<dbReference type="GO" id="GO:0005886">
    <property type="term" value="C:plasma membrane"/>
    <property type="evidence" value="ECO:0007669"/>
    <property type="project" value="UniProtKB-SubCell"/>
</dbReference>
<keyword evidence="4 9" id="KW-0812">Transmembrane</keyword>
<evidence type="ECO:0000256" key="3">
    <source>
        <dbReference type="ARBA" id="ARBA00022475"/>
    </source>
</evidence>
<keyword evidence="11" id="KW-0969">Cilium</keyword>
<dbReference type="PANTHER" id="PTHR30329:SF21">
    <property type="entry name" value="LIPOPROTEIN YIAD-RELATED"/>
    <property type="match status" value="1"/>
</dbReference>
<dbReference type="InterPro" id="IPR006665">
    <property type="entry name" value="OmpA-like"/>
</dbReference>
<evidence type="ECO:0000256" key="4">
    <source>
        <dbReference type="ARBA" id="ARBA00022692"/>
    </source>
</evidence>
<evidence type="ECO:0000256" key="9">
    <source>
        <dbReference type="SAM" id="Phobius"/>
    </source>
</evidence>
<evidence type="ECO:0000256" key="1">
    <source>
        <dbReference type="ARBA" id="ARBA00004162"/>
    </source>
</evidence>
<keyword evidence="11" id="KW-0282">Flagellum</keyword>
<reference evidence="11 12" key="1">
    <citation type="submission" date="2018-09" db="EMBL/GenBank/DDBJ databases">
        <authorList>
            <person name="Zhu H."/>
        </authorList>
    </citation>
    <scope>NUCLEOTIDE SEQUENCE [LARGE SCALE GENOMIC DNA]</scope>
    <source>
        <strain evidence="11 12">K2R01-6</strain>
    </source>
</reference>
<dbReference type="InterPro" id="IPR025713">
    <property type="entry name" value="MotB-like_N_dom"/>
</dbReference>
<sequence length="307" mass="33964">MASDAKKRGKNEPEPRPIIVKKIVEAGHGGHHGGAWKVAYADFVTAMMAFFMLLWILGATTEKQRRGIADYFTPTLVEMRQKSAGANGPFGGDSIVSKDNYPHKAAQTGSKSLTIPKDATGGEKEGAGEQKMRDRKRFMMLRQALIDRMKRDRRLAKLQKNVRFTETREGLRIDLVDEADFAMFSLGTASLLPDARKLIGEVATVIEGVPNDVIVRGHTDALPYASGRTDNNWLLSSSRAESTRQTLGDAGVPLDRFARIEGVADREPFVPTDIYDPRNRRMSITLAWLKYDEAGAKAKQGTELASR</sequence>
<organism evidence="11 12">
    <name type="scientific">Sphingomonas cavernae</name>
    <dbReference type="NCBI Taxonomy" id="2320861"/>
    <lineage>
        <taxon>Bacteria</taxon>
        <taxon>Pseudomonadati</taxon>
        <taxon>Pseudomonadota</taxon>
        <taxon>Alphaproteobacteria</taxon>
        <taxon>Sphingomonadales</taxon>
        <taxon>Sphingomonadaceae</taxon>
        <taxon>Sphingomonas</taxon>
    </lineage>
</organism>
<comment type="similarity">
    <text evidence="2">Belongs to the MotB family.</text>
</comment>
<evidence type="ECO:0000256" key="2">
    <source>
        <dbReference type="ARBA" id="ARBA00008914"/>
    </source>
</evidence>
<evidence type="ECO:0000313" key="12">
    <source>
        <dbReference type="Proteomes" id="UP000286100"/>
    </source>
</evidence>
<dbReference type="PANTHER" id="PTHR30329">
    <property type="entry name" value="STATOR ELEMENT OF FLAGELLAR MOTOR COMPLEX"/>
    <property type="match status" value="1"/>
</dbReference>
<dbReference type="Pfam" id="PF00691">
    <property type="entry name" value="OmpA"/>
    <property type="match status" value="1"/>
</dbReference>
<evidence type="ECO:0000259" key="10">
    <source>
        <dbReference type="PROSITE" id="PS51123"/>
    </source>
</evidence>
<dbReference type="Gene3D" id="3.30.1330.60">
    <property type="entry name" value="OmpA-like domain"/>
    <property type="match status" value="1"/>
</dbReference>